<evidence type="ECO:0000256" key="6">
    <source>
        <dbReference type="SAM" id="MobiDB-lite"/>
    </source>
</evidence>
<dbReference type="Pfam" id="PF09763">
    <property type="entry name" value="Sec3_CC"/>
    <property type="match status" value="1"/>
</dbReference>
<dbReference type="FunFam" id="2.30.29.90:FF:000003">
    <property type="entry name" value="Exocyst complex component Sec3"/>
    <property type="match status" value="1"/>
</dbReference>
<feature type="compositionally biased region" description="Basic and acidic residues" evidence="6">
    <location>
        <begin position="640"/>
        <end position="650"/>
    </location>
</feature>
<dbReference type="Pfam" id="PF15277">
    <property type="entry name" value="Sec3-PIP2_bind"/>
    <property type="match status" value="1"/>
</dbReference>
<comment type="similarity">
    <text evidence="1">Belongs to the SEC3 family.</text>
</comment>
<name>A0A6A6QAJ4_9PEZI</name>
<proteinExistence type="inferred from homology"/>
<accession>A0A6A6QAJ4</accession>
<dbReference type="Gene3D" id="2.30.29.90">
    <property type="match status" value="1"/>
</dbReference>
<dbReference type="GO" id="GO:0005546">
    <property type="term" value="F:phosphatidylinositol-4,5-bisphosphate binding"/>
    <property type="evidence" value="ECO:0007669"/>
    <property type="project" value="TreeGrafter"/>
</dbReference>
<dbReference type="CDD" id="cd13315">
    <property type="entry name" value="PH_Sec3"/>
    <property type="match status" value="1"/>
</dbReference>
<dbReference type="PANTHER" id="PTHR16092:SF14">
    <property type="entry name" value="EXOCYST COMPLEX COMPONENT 1 ISOFORM X1"/>
    <property type="match status" value="1"/>
</dbReference>
<feature type="compositionally biased region" description="Low complexity" evidence="6">
    <location>
        <begin position="33"/>
        <end position="53"/>
    </location>
</feature>
<dbReference type="Proteomes" id="UP000799750">
    <property type="component" value="Unassembled WGS sequence"/>
</dbReference>
<feature type="compositionally biased region" description="Basic and acidic residues" evidence="6">
    <location>
        <begin position="467"/>
        <end position="486"/>
    </location>
</feature>
<reference evidence="8" key="1">
    <citation type="journal article" date="2020" name="Stud. Mycol.">
        <title>101 Dothideomycetes genomes: a test case for predicting lifestyles and emergence of pathogens.</title>
        <authorList>
            <person name="Haridas S."/>
            <person name="Albert R."/>
            <person name="Binder M."/>
            <person name="Bloem J."/>
            <person name="Labutti K."/>
            <person name="Salamov A."/>
            <person name="Andreopoulos B."/>
            <person name="Baker S."/>
            <person name="Barry K."/>
            <person name="Bills G."/>
            <person name="Bluhm B."/>
            <person name="Cannon C."/>
            <person name="Castanera R."/>
            <person name="Culley D."/>
            <person name="Daum C."/>
            <person name="Ezra D."/>
            <person name="Gonzalez J."/>
            <person name="Henrissat B."/>
            <person name="Kuo A."/>
            <person name="Liang C."/>
            <person name="Lipzen A."/>
            <person name="Lutzoni F."/>
            <person name="Magnuson J."/>
            <person name="Mondo S."/>
            <person name="Nolan M."/>
            <person name="Ohm R."/>
            <person name="Pangilinan J."/>
            <person name="Park H.-J."/>
            <person name="Ramirez L."/>
            <person name="Alfaro M."/>
            <person name="Sun H."/>
            <person name="Tritt A."/>
            <person name="Yoshinaga Y."/>
            <person name="Zwiers L.-H."/>
            <person name="Turgeon B."/>
            <person name="Goodwin S."/>
            <person name="Spatafora J."/>
            <person name="Crous P."/>
            <person name="Grigoriev I."/>
        </authorList>
    </citation>
    <scope>NUCLEOTIDE SEQUENCE</scope>
    <source>
        <strain evidence="8">CBS 269.34</strain>
    </source>
</reference>
<feature type="coiled-coil region" evidence="5">
    <location>
        <begin position="822"/>
        <end position="849"/>
    </location>
</feature>
<feature type="compositionally biased region" description="Low complexity" evidence="6">
    <location>
        <begin position="11"/>
        <end position="20"/>
    </location>
</feature>
<feature type="compositionally biased region" description="Pro residues" evidence="6">
    <location>
        <begin position="540"/>
        <end position="556"/>
    </location>
</feature>
<evidence type="ECO:0000256" key="2">
    <source>
        <dbReference type="ARBA" id="ARBA00022448"/>
    </source>
</evidence>
<feature type="compositionally biased region" description="Basic and acidic residues" evidence="6">
    <location>
        <begin position="735"/>
        <end position="750"/>
    </location>
</feature>
<feature type="compositionally biased region" description="Basic and acidic residues" evidence="6">
    <location>
        <begin position="54"/>
        <end position="66"/>
    </location>
</feature>
<feature type="region of interest" description="Disordered" evidence="6">
    <location>
        <begin position="633"/>
        <end position="756"/>
    </location>
</feature>
<evidence type="ECO:0000256" key="1">
    <source>
        <dbReference type="ARBA" id="ARBA00006518"/>
    </source>
</evidence>
<feature type="compositionally biased region" description="Polar residues" evidence="6">
    <location>
        <begin position="359"/>
        <end position="402"/>
    </location>
</feature>
<dbReference type="Pfam" id="PF20654">
    <property type="entry name" value="Sec3_C-term"/>
    <property type="match status" value="1"/>
</dbReference>
<feature type="compositionally biased region" description="Basic and acidic residues" evidence="6">
    <location>
        <begin position="1125"/>
        <end position="1136"/>
    </location>
</feature>
<protein>
    <recommendedName>
        <fullName evidence="7">Exocyst complex component Sec3 PIP2-binding N-terminal domain-containing protein</fullName>
    </recommendedName>
</protein>
<feature type="compositionally biased region" description="Pro residues" evidence="6">
    <location>
        <begin position="1"/>
        <end position="10"/>
    </location>
</feature>
<feature type="compositionally biased region" description="Basic and acidic residues" evidence="6">
    <location>
        <begin position="682"/>
        <end position="703"/>
    </location>
</feature>
<keyword evidence="3" id="KW-0268">Exocytosis</keyword>
<feature type="compositionally biased region" description="Low complexity" evidence="6">
    <location>
        <begin position="253"/>
        <end position="264"/>
    </location>
</feature>
<sequence>MDGNYPPPRNRPNGAPGGRRPSMEGRRPPGPPGTSMTSPPAPAMGTPPTGGMTRAERFEDERRRITESLFSKTDPSGALAESYITHIRIQEDSQYPQSPPPPESPPNNKKPRIILVSVKSSGRVRMHKARENPNGSFSIGKTWNMEDLTAVETFANSSPTNEEEAKRKEWAKDIGFIVTVAKPYYWEAGTAKEKEFFIGSLVKIFRKYTQGRVPELIGFSARETEVLLGPSGALSPRPPPGQGRPGPPPPRPGQQRSPSRGYPPDTSPEPSGPPGIGRPPPMPRSRPGTADDDGRRPPPMRDPSSYGPQPNAPYFGARDPSRQPRPQPSMERGMRQPPSREQMRPPPIPPGQRGGPGSTAGSFASSQRLTPQSSRSEVSQNRPTTPESGINTLPPSLISGQSPKRRPSPSDDGRSMEEPALEQTGLGISAPERRRPNGNAPPGRREPSPLGLRPGTAQSNGSSILSRNEEPSPEDRARNVPPERRRPPMPAAPSSQRSMGSESVEDFSTPLQTPLGSRPPTRGTAEDKSVRMPGAFQSPAPEPVRTPEPPQPPPETVVPEIPIRAREPQPATPEPAAPVAVSEPAPPVQPLSPQNEEVSRPGLGPMVKKKPPTEVANVLRKAAFAYNAFKPRAGGAGEKLLLKDQQKTSDEADGISGVFKAPRPVAKEEPKVELEPSTEPVEPEKPPIPERGSREVPKIDTGDHVPSVTVSSPTSAGPPKTISEAVVRSKSRSPSPEKAKSVNENEVELRRQKRRSNHDTKYLSKLGIDPGILDGRGLDFEATLIDFGWGSSELHTKKIELLETDVRRELGRVEAGSWLGHLEQKDDRVDAVERMLDRAIAECDELEGLLTLYNVELSSLNDDIAFIEAQGQGLQVQTANQKLLQTELNHLVTTISITTDQLEPLRGAPIAKIEGLDAIESSLMLLYKAMITIDPALAQGSRTGAAEDQSKFSNTTGFGNSELATMRALQEKRDRYISESTMFMGRLKTFMDVTFGAVLMNTKDAIDRQMKDSSKPSTKLDVGVHDLARNALWKYSPLMLFAKEVDDLSWNELLTIYQSKARPLYLTEMTYNAKAWQKQARKPTGDEQELLFTAPEKETESLTGAARKLTVKRSQTLARGLRSASGDKEAKSEKAQKGKLHPFEAFSSALDEMSPLIFTEQNFITEFFHATTSENLDFPDAVNAAPPEGRHGANLFARKLYEPDRAMAKRVTEVMEDMFSTWHNMMQNLMQWAIEADPLQGVGVLCAIDRKLLELEDTNQDFITRTLQKIQERLTGLFARFVDEQIRAIEDTKVKIKKRKGVIAFIKTFPHFSIAIENMLPPADDPERLDVRIMVDDAYGKINKAMFESLKVIAKESPAVMATQGQGDPEDKEALNYHILLIENMNHYIEEVDERGDIVLGEWRQKAAEEMNEHMALYVDAVIRRPMGKLLEFLESTESLLASIPPGTPPTSLAARSSHARPLFKKLVSAHDGKELRRGIEALKKRVDKHYGDADDPGLSRNLVAKVLKECEKMYEDIWNRAVRVNQEVYSSEVEIEWRMEDVAAGFRK</sequence>
<feature type="compositionally biased region" description="Pro residues" evidence="6">
    <location>
        <begin position="236"/>
        <end position="252"/>
    </location>
</feature>
<evidence type="ECO:0000256" key="4">
    <source>
        <dbReference type="ARBA" id="ARBA00023054"/>
    </source>
</evidence>
<dbReference type="SMART" id="SM01313">
    <property type="entry name" value="Sec3-PIP2_bind"/>
    <property type="match status" value="1"/>
</dbReference>
<dbReference type="PANTHER" id="PTHR16092">
    <property type="entry name" value="SEC3/SYNTAXIN-RELATED"/>
    <property type="match status" value="1"/>
</dbReference>
<feature type="compositionally biased region" description="Basic and acidic residues" evidence="6">
    <location>
        <begin position="408"/>
        <end position="417"/>
    </location>
</feature>
<keyword evidence="2" id="KW-0813">Transport</keyword>
<evidence type="ECO:0000313" key="9">
    <source>
        <dbReference type="Proteomes" id="UP000799750"/>
    </source>
</evidence>
<organism evidence="8 9">
    <name type="scientific">Lophium mytilinum</name>
    <dbReference type="NCBI Taxonomy" id="390894"/>
    <lineage>
        <taxon>Eukaryota</taxon>
        <taxon>Fungi</taxon>
        <taxon>Dikarya</taxon>
        <taxon>Ascomycota</taxon>
        <taxon>Pezizomycotina</taxon>
        <taxon>Dothideomycetes</taxon>
        <taxon>Pleosporomycetidae</taxon>
        <taxon>Mytilinidiales</taxon>
        <taxon>Mytilinidiaceae</taxon>
        <taxon>Lophium</taxon>
    </lineage>
</organism>
<feature type="compositionally biased region" description="Pro residues" evidence="6">
    <location>
        <begin position="265"/>
        <end position="284"/>
    </location>
</feature>
<dbReference type="InterPro" id="IPR048628">
    <property type="entry name" value="Sec3_C"/>
</dbReference>
<keyword evidence="4 5" id="KW-0175">Coiled coil</keyword>
<dbReference type="GO" id="GO:0006887">
    <property type="term" value="P:exocytosis"/>
    <property type="evidence" value="ECO:0007669"/>
    <property type="project" value="UniProtKB-KW"/>
</dbReference>
<dbReference type="GO" id="GO:0006893">
    <property type="term" value="P:Golgi to plasma membrane transport"/>
    <property type="evidence" value="ECO:0007669"/>
    <property type="project" value="TreeGrafter"/>
</dbReference>
<feature type="region of interest" description="Disordered" evidence="6">
    <location>
        <begin position="1"/>
        <end position="111"/>
    </location>
</feature>
<feature type="compositionally biased region" description="Low complexity" evidence="6">
    <location>
        <begin position="705"/>
        <end position="715"/>
    </location>
</feature>
<keyword evidence="9" id="KW-1185">Reference proteome</keyword>
<evidence type="ECO:0000256" key="3">
    <source>
        <dbReference type="ARBA" id="ARBA00022483"/>
    </source>
</evidence>
<feature type="region of interest" description="Disordered" evidence="6">
    <location>
        <begin position="1117"/>
        <end position="1138"/>
    </location>
</feature>
<feature type="compositionally biased region" description="Polar residues" evidence="6">
    <location>
        <begin position="456"/>
        <end position="466"/>
    </location>
</feature>
<dbReference type="InterPro" id="IPR028258">
    <property type="entry name" value="Sec3-PIP2_bind"/>
</dbReference>
<dbReference type="GO" id="GO:0005886">
    <property type="term" value="C:plasma membrane"/>
    <property type="evidence" value="ECO:0007669"/>
    <property type="project" value="TreeGrafter"/>
</dbReference>
<dbReference type="EMBL" id="MU004203">
    <property type="protein sequence ID" value="KAF2488467.1"/>
    <property type="molecule type" value="Genomic_DNA"/>
</dbReference>
<evidence type="ECO:0000313" key="8">
    <source>
        <dbReference type="EMBL" id="KAF2488467.1"/>
    </source>
</evidence>
<evidence type="ECO:0000259" key="7">
    <source>
        <dbReference type="SMART" id="SM01313"/>
    </source>
</evidence>
<feature type="domain" description="Exocyst complex component Sec3 PIP2-binding N-terminal" evidence="7">
    <location>
        <begin position="107"/>
        <end position="208"/>
    </location>
</feature>
<dbReference type="OrthoDB" id="27109at2759"/>
<evidence type="ECO:0000256" key="5">
    <source>
        <dbReference type="SAM" id="Coils"/>
    </source>
</evidence>
<dbReference type="InterPro" id="IPR019160">
    <property type="entry name" value="Sec3_CC"/>
</dbReference>
<gene>
    <name evidence="8" type="ORF">BU16DRAFT_586984</name>
</gene>
<feature type="compositionally biased region" description="Basic and acidic residues" evidence="6">
    <location>
        <begin position="665"/>
        <end position="674"/>
    </location>
</feature>
<feature type="region of interest" description="Disordered" evidence="6">
    <location>
        <begin position="228"/>
        <end position="611"/>
    </location>
</feature>
<dbReference type="GO" id="GO:0000145">
    <property type="term" value="C:exocyst"/>
    <property type="evidence" value="ECO:0007669"/>
    <property type="project" value="InterPro"/>
</dbReference>